<dbReference type="GO" id="GO:0090385">
    <property type="term" value="P:phagosome-lysosome fusion"/>
    <property type="evidence" value="ECO:0007669"/>
    <property type="project" value="TreeGrafter"/>
</dbReference>
<dbReference type="Proteomes" id="UP000095280">
    <property type="component" value="Unplaced"/>
</dbReference>
<dbReference type="AlphaFoldDB" id="A0A1I8FTB3"/>
<feature type="region of interest" description="Disordered" evidence="4">
    <location>
        <begin position="47"/>
        <end position="115"/>
    </location>
</feature>
<evidence type="ECO:0000256" key="3">
    <source>
        <dbReference type="ARBA" id="ARBA00023134"/>
    </source>
</evidence>
<dbReference type="GO" id="GO:0005764">
    <property type="term" value="C:lysosome"/>
    <property type="evidence" value="ECO:0007669"/>
    <property type="project" value="TreeGrafter"/>
</dbReference>
<dbReference type="GO" id="GO:0008333">
    <property type="term" value="P:endosome to lysosome transport"/>
    <property type="evidence" value="ECO:0007669"/>
    <property type="project" value="TreeGrafter"/>
</dbReference>
<evidence type="ECO:0000313" key="5">
    <source>
        <dbReference type="Proteomes" id="UP000095280"/>
    </source>
</evidence>
<dbReference type="Gene3D" id="3.40.50.300">
    <property type="entry name" value="P-loop containing nucleotide triphosphate hydrolases"/>
    <property type="match status" value="1"/>
</dbReference>
<evidence type="ECO:0000256" key="2">
    <source>
        <dbReference type="ARBA" id="ARBA00022741"/>
    </source>
</evidence>
<keyword evidence="5" id="KW-1185">Reference proteome</keyword>
<feature type="compositionally biased region" description="Basic residues" evidence="4">
    <location>
        <begin position="47"/>
        <end position="57"/>
    </location>
</feature>
<evidence type="ECO:0000313" key="6">
    <source>
        <dbReference type="WBParaSite" id="maker-unitig_6614-snap-gene-0.2-mRNA-1"/>
    </source>
</evidence>
<feature type="compositionally biased region" description="Low complexity" evidence="4">
    <location>
        <begin position="85"/>
        <end position="115"/>
    </location>
</feature>
<dbReference type="GO" id="GO:0045335">
    <property type="term" value="C:phagocytic vesicle"/>
    <property type="evidence" value="ECO:0007669"/>
    <property type="project" value="TreeGrafter"/>
</dbReference>
<reference evidence="6" key="1">
    <citation type="submission" date="2016-11" db="UniProtKB">
        <authorList>
            <consortium name="WormBaseParasite"/>
        </authorList>
    </citation>
    <scope>IDENTIFICATION</scope>
</reference>
<dbReference type="PANTHER" id="PTHR47981">
    <property type="entry name" value="RAB FAMILY"/>
    <property type="match status" value="1"/>
</dbReference>
<proteinExistence type="inferred from homology"/>
<organism evidence="5 6">
    <name type="scientific">Macrostomum lignano</name>
    <dbReference type="NCBI Taxonomy" id="282301"/>
    <lineage>
        <taxon>Eukaryota</taxon>
        <taxon>Metazoa</taxon>
        <taxon>Spiralia</taxon>
        <taxon>Lophotrochozoa</taxon>
        <taxon>Platyhelminthes</taxon>
        <taxon>Rhabditophora</taxon>
        <taxon>Macrostomorpha</taxon>
        <taxon>Macrostomida</taxon>
        <taxon>Macrostomidae</taxon>
        <taxon>Macrostomum</taxon>
    </lineage>
</organism>
<feature type="region of interest" description="Disordered" evidence="4">
    <location>
        <begin position="407"/>
        <end position="427"/>
    </location>
</feature>
<feature type="compositionally biased region" description="Low complexity" evidence="4">
    <location>
        <begin position="58"/>
        <end position="72"/>
    </location>
</feature>
<comment type="similarity">
    <text evidence="1">Belongs to the small GTPase superfamily. Rab family.</text>
</comment>
<dbReference type="SUPFAM" id="SSF52540">
    <property type="entry name" value="P-loop containing nucleoside triphosphate hydrolases"/>
    <property type="match status" value="1"/>
</dbReference>
<name>A0A1I8FTB3_9PLAT</name>
<feature type="compositionally biased region" description="Pro residues" evidence="4">
    <location>
        <begin position="73"/>
        <end position="84"/>
    </location>
</feature>
<protein>
    <submittedName>
        <fullName evidence="6">Rab-like protein 3</fullName>
    </submittedName>
</protein>
<dbReference type="AntiFam" id="ANF00095">
    <property type="entry name" value="Shadow ORF (opposite ABC transporters)"/>
</dbReference>
<keyword evidence="3" id="KW-0342">GTP-binding</keyword>
<dbReference type="GO" id="GO:0003924">
    <property type="term" value="F:GTPase activity"/>
    <property type="evidence" value="ECO:0007669"/>
    <property type="project" value="InterPro"/>
</dbReference>
<evidence type="ECO:0000256" key="4">
    <source>
        <dbReference type="SAM" id="MobiDB-lite"/>
    </source>
</evidence>
<dbReference type="GO" id="GO:0005525">
    <property type="term" value="F:GTP binding"/>
    <property type="evidence" value="ECO:0007669"/>
    <property type="project" value="UniProtKB-KW"/>
</dbReference>
<accession>A0A1I8FTB3</accession>
<dbReference type="GO" id="GO:0005770">
    <property type="term" value="C:late endosome"/>
    <property type="evidence" value="ECO:0007669"/>
    <property type="project" value="TreeGrafter"/>
</dbReference>
<dbReference type="WBParaSite" id="maker-unitig_6614-snap-gene-0.2-mRNA-1">
    <property type="protein sequence ID" value="maker-unitig_6614-snap-gene-0.2-mRNA-1"/>
    <property type="gene ID" value="maker-unitig_6614-snap-gene-0.2"/>
</dbReference>
<sequence>YDVTQPNSFKTLDSWRDEFLIQASPRDPDNFPFVLVGNKIDLENRGVTKKRAAHAAPRRPSTLRPPSCSWPRTPWPRRPPPTTPAPRSCRRPSSCRAAPDSRAGSSRAAAAPAEPQHLFHLQANYKLYLATSERRRRGGARLLGAASQRVVGATQPHELGMGALLNHLALLDHHDAVGVLHCGQPLGALLADLGGVAGRQAGHELVDVALLGCCLNGLVSDELLRVQAVHYVCLDAACEQHRLLRPGHVEVAQVGSVQGDAAVAGIVEALQQGHDGGLAAAGHADQGDCLAGRKRQAQPVQHLDTRPLRIGELYTFQRDLATDRVRTAALVGQVVNQWLLSNQLQDALHCWQVLNRLSSRLAGHLRALVRGLLRFGLECHMDEAGHGHERHAADDHEGQHPAVVQRNAQAKANAEQGLQRHGQPHARRSFSIRSVISQSSTASSKVTSGTPLASLLCPFDTALSRSPLPTAGFVVLVSLNAFVVASGRRLFIFPVLLIVRECLQRHQLVVEAARFPAAARGCRLQQRGFVDGQDEIGVAHGAESVRDHQGGDALAGLVQRLLRFVPT</sequence>
<dbReference type="Pfam" id="PF00071">
    <property type="entry name" value="Ras"/>
    <property type="match status" value="1"/>
</dbReference>
<dbReference type="InterPro" id="IPR027417">
    <property type="entry name" value="P-loop_NTPase"/>
</dbReference>
<dbReference type="InterPro" id="IPR001806">
    <property type="entry name" value="Small_GTPase"/>
</dbReference>
<evidence type="ECO:0000256" key="1">
    <source>
        <dbReference type="ARBA" id="ARBA00006270"/>
    </source>
</evidence>
<keyword evidence="2" id="KW-0547">Nucleotide-binding</keyword>
<dbReference type="PANTHER" id="PTHR47981:SF20">
    <property type="entry name" value="RAS-RELATED PROTEIN RAB-7A"/>
    <property type="match status" value="1"/>
</dbReference>